<feature type="transmembrane region" description="Helical" evidence="2">
    <location>
        <begin position="435"/>
        <end position="453"/>
    </location>
</feature>
<dbReference type="PANTHER" id="PTHR34814">
    <property type="entry name" value="NITROSOGUANIDINE RESISTANCE PROTEIN SNG1"/>
    <property type="match status" value="1"/>
</dbReference>
<gene>
    <name evidence="4" type="ORF">BAUCODRAFT_143426</name>
</gene>
<dbReference type="InterPro" id="IPR053001">
    <property type="entry name" value="MNNG_permease-like"/>
</dbReference>
<keyword evidence="5" id="KW-1185">Reference proteome</keyword>
<reference evidence="4 5" key="1">
    <citation type="journal article" date="2012" name="PLoS Pathog.">
        <title>Diverse lifestyles and strategies of plant pathogenesis encoded in the genomes of eighteen Dothideomycetes fungi.</title>
        <authorList>
            <person name="Ohm R.A."/>
            <person name="Feau N."/>
            <person name="Henrissat B."/>
            <person name="Schoch C.L."/>
            <person name="Horwitz B.A."/>
            <person name="Barry K.W."/>
            <person name="Condon B.J."/>
            <person name="Copeland A.C."/>
            <person name="Dhillon B."/>
            <person name="Glaser F."/>
            <person name="Hesse C.N."/>
            <person name="Kosti I."/>
            <person name="LaButti K."/>
            <person name="Lindquist E.A."/>
            <person name="Lucas S."/>
            <person name="Salamov A.A."/>
            <person name="Bradshaw R.E."/>
            <person name="Ciuffetti L."/>
            <person name="Hamelin R.C."/>
            <person name="Kema G.H.J."/>
            <person name="Lawrence C."/>
            <person name="Scott J.A."/>
            <person name="Spatafora J.W."/>
            <person name="Turgeon B.G."/>
            <person name="de Wit P.J.G.M."/>
            <person name="Zhong S."/>
            <person name="Goodwin S.B."/>
            <person name="Grigoriev I.V."/>
        </authorList>
    </citation>
    <scope>NUCLEOTIDE SEQUENCE [LARGE SCALE GENOMIC DNA]</scope>
    <source>
        <strain evidence="4 5">UAMH 10762</strain>
    </source>
</reference>
<dbReference type="GO" id="GO:0016020">
    <property type="term" value="C:membrane"/>
    <property type="evidence" value="ECO:0007669"/>
    <property type="project" value="TreeGrafter"/>
</dbReference>
<dbReference type="GeneID" id="19108442"/>
<accession>M2MZ12</accession>
<dbReference type="RefSeq" id="XP_007681289.1">
    <property type="nucleotide sequence ID" value="XM_007683099.1"/>
</dbReference>
<dbReference type="HOGENOM" id="CLU_020178_1_0_1"/>
<dbReference type="OMA" id="WTMVNLR"/>
<feature type="region of interest" description="Disordered" evidence="1">
    <location>
        <begin position="1"/>
        <end position="78"/>
    </location>
</feature>
<feature type="compositionally biased region" description="Acidic residues" evidence="1">
    <location>
        <begin position="55"/>
        <end position="66"/>
    </location>
</feature>
<feature type="transmembrane region" description="Helical" evidence="2">
    <location>
        <begin position="408"/>
        <end position="428"/>
    </location>
</feature>
<feature type="transmembrane region" description="Helical" evidence="2">
    <location>
        <begin position="492"/>
        <end position="513"/>
    </location>
</feature>
<dbReference type="PANTHER" id="PTHR34814:SF1">
    <property type="entry name" value="NITROSOGUANIDINE RESISTANCE PROTEIN SNG1"/>
    <property type="match status" value="1"/>
</dbReference>
<sequence length="526" mass="59084">MSTLRPAGLLSSNGNPDPQEGFAQGTRPVSSEEESKLADSEKDEDGARERGNDEQNNEEEEGDEEQQGGPPKPVGFWDPRLKHVRHEAMFKWTVTTALLMVFILGVLSIYWGALFHIEPNLSSLVVYVVDFDGQVAPYNTAGHAPVVGPLITELAEQMVASPVPHLGFGVLPPSNFANDPIQVRQAVFDFDAWAAIVINPNATAMLYSAIQNGNTSYDPMGACQLIYIDSRDDTNWYDFMSPILSAFMTEATSMVGERWTQMVMQNASTDATLITNAARVPQALSPAIGFSQYNLRPFFPYQVIPSVSIGLIYLIIISFFSFAFYLPIHFKYLKPEGHPPLKFYQLIIWRWCATMSAYFMLSLAYSLISLAFQVNFSGGNPVTSETDVTWTVDGFKNADAYGHGTFPVYWMLNFFGMIALGLACENVAMIVGQPWTGLWLIFWVITNVSTAFYDIDLEPGFYHWGYAWPLHYVVEGSRHILFGLHSRIGLDFGVLIAWGAVNTVLFPFCCYFMRWKSKHHVHEYYK</sequence>
<evidence type="ECO:0000256" key="2">
    <source>
        <dbReference type="SAM" id="Phobius"/>
    </source>
</evidence>
<keyword evidence="2" id="KW-0472">Membrane</keyword>
<dbReference type="AlphaFoldDB" id="M2MZ12"/>
<name>M2MZ12_BAUPA</name>
<feature type="transmembrane region" description="Helical" evidence="2">
    <location>
        <begin position="303"/>
        <end position="326"/>
    </location>
</feature>
<dbReference type="Pfam" id="PF12051">
    <property type="entry name" value="DUF3533"/>
    <property type="match status" value="1"/>
</dbReference>
<feature type="compositionally biased region" description="Basic and acidic residues" evidence="1">
    <location>
        <begin position="33"/>
        <end position="53"/>
    </location>
</feature>
<evidence type="ECO:0000313" key="5">
    <source>
        <dbReference type="Proteomes" id="UP000011761"/>
    </source>
</evidence>
<dbReference type="Proteomes" id="UP000011761">
    <property type="component" value="Unassembled WGS sequence"/>
</dbReference>
<dbReference type="InterPro" id="IPR022703">
    <property type="entry name" value="DUF3533"/>
</dbReference>
<dbReference type="EMBL" id="KB445563">
    <property type="protein sequence ID" value="EMC91924.1"/>
    <property type="molecule type" value="Genomic_DNA"/>
</dbReference>
<feature type="domain" description="DUF3533" evidence="3">
    <location>
        <begin position="98"/>
        <end position="504"/>
    </location>
</feature>
<dbReference type="OrthoDB" id="2140105at2759"/>
<dbReference type="eggNOG" id="ENOG502QUA0">
    <property type="taxonomic scope" value="Eukaryota"/>
</dbReference>
<evidence type="ECO:0000256" key="1">
    <source>
        <dbReference type="SAM" id="MobiDB-lite"/>
    </source>
</evidence>
<keyword evidence="2" id="KW-0812">Transmembrane</keyword>
<feature type="transmembrane region" description="Helical" evidence="2">
    <location>
        <begin position="90"/>
        <end position="113"/>
    </location>
</feature>
<feature type="transmembrane region" description="Helical" evidence="2">
    <location>
        <begin position="347"/>
        <end position="368"/>
    </location>
</feature>
<evidence type="ECO:0000259" key="3">
    <source>
        <dbReference type="Pfam" id="PF12051"/>
    </source>
</evidence>
<protein>
    <recommendedName>
        <fullName evidence="3">DUF3533 domain-containing protein</fullName>
    </recommendedName>
</protein>
<keyword evidence="2" id="KW-1133">Transmembrane helix</keyword>
<evidence type="ECO:0000313" key="4">
    <source>
        <dbReference type="EMBL" id="EMC91924.1"/>
    </source>
</evidence>
<dbReference type="KEGG" id="bcom:BAUCODRAFT_143426"/>
<organism evidence="4 5">
    <name type="scientific">Baudoinia panamericana (strain UAMH 10762)</name>
    <name type="common">Angels' share fungus</name>
    <name type="synonym">Baudoinia compniacensis (strain UAMH 10762)</name>
    <dbReference type="NCBI Taxonomy" id="717646"/>
    <lineage>
        <taxon>Eukaryota</taxon>
        <taxon>Fungi</taxon>
        <taxon>Dikarya</taxon>
        <taxon>Ascomycota</taxon>
        <taxon>Pezizomycotina</taxon>
        <taxon>Dothideomycetes</taxon>
        <taxon>Dothideomycetidae</taxon>
        <taxon>Mycosphaerellales</taxon>
        <taxon>Teratosphaeriaceae</taxon>
        <taxon>Baudoinia</taxon>
    </lineage>
</organism>
<proteinExistence type="predicted"/>